<evidence type="ECO:0000313" key="2">
    <source>
        <dbReference type="Proteomes" id="UP000824890"/>
    </source>
</evidence>
<name>A0ABQ7ZUL6_BRANA</name>
<dbReference type="Proteomes" id="UP000824890">
    <property type="component" value="Unassembled WGS sequence"/>
</dbReference>
<protein>
    <submittedName>
        <fullName evidence="1">Uncharacterized protein</fullName>
    </submittedName>
</protein>
<comment type="caution">
    <text evidence="1">The sequence shown here is derived from an EMBL/GenBank/DDBJ whole genome shotgun (WGS) entry which is preliminary data.</text>
</comment>
<proteinExistence type="predicted"/>
<accession>A0ABQ7ZUL6</accession>
<dbReference type="EMBL" id="JAGKQM010000014">
    <property type="protein sequence ID" value="KAH0883932.1"/>
    <property type="molecule type" value="Genomic_DNA"/>
</dbReference>
<keyword evidence="2" id="KW-1185">Reference proteome</keyword>
<gene>
    <name evidence="1" type="ORF">HID58_060028</name>
</gene>
<feature type="non-terminal residue" evidence="1">
    <location>
        <position position="104"/>
    </location>
</feature>
<organism evidence="1 2">
    <name type="scientific">Brassica napus</name>
    <name type="common">Rape</name>
    <dbReference type="NCBI Taxonomy" id="3708"/>
    <lineage>
        <taxon>Eukaryota</taxon>
        <taxon>Viridiplantae</taxon>
        <taxon>Streptophyta</taxon>
        <taxon>Embryophyta</taxon>
        <taxon>Tracheophyta</taxon>
        <taxon>Spermatophyta</taxon>
        <taxon>Magnoliopsida</taxon>
        <taxon>eudicotyledons</taxon>
        <taxon>Gunneridae</taxon>
        <taxon>Pentapetalae</taxon>
        <taxon>rosids</taxon>
        <taxon>malvids</taxon>
        <taxon>Brassicales</taxon>
        <taxon>Brassicaceae</taxon>
        <taxon>Brassiceae</taxon>
        <taxon>Brassica</taxon>
    </lineage>
</organism>
<reference evidence="1 2" key="1">
    <citation type="submission" date="2021-05" db="EMBL/GenBank/DDBJ databases">
        <title>Genome Assembly of Synthetic Allotetraploid Brassica napus Reveals Homoeologous Exchanges between Subgenomes.</title>
        <authorList>
            <person name="Davis J.T."/>
        </authorList>
    </citation>
    <scope>NUCLEOTIDE SEQUENCE [LARGE SCALE GENOMIC DNA]</scope>
    <source>
        <strain evidence="2">cv. Da-Ae</strain>
        <tissue evidence="1">Seedling</tissue>
    </source>
</reference>
<evidence type="ECO:0000313" key="1">
    <source>
        <dbReference type="EMBL" id="KAH0883932.1"/>
    </source>
</evidence>
<feature type="non-terminal residue" evidence="1">
    <location>
        <position position="1"/>
    </location>
</feature>
<sequence>IQMSRSSGIFVCLFVPERKSPGGKSTVIALLQKSFDPDHVRSVLRSREPPAEMGKAENLAGQRRIGFVLYPISANISYGKGDASETNIADKLSNAHGFIRGHQQ</sequence>